<keyword evidence="2" id="KW-1185">Reference proteome</keyword>
<dbReference type="Proteomes" id="UP000289546">
    <property type="component" value="Unassembled WGS sequence"/>
</dbReference>
<sequence>MKDRSALVDSPLFMMRLEAMGLLIACLALSEHLNLTFHTHHRILRADRTQMTVDLREQLAKRRASCIVAYLQPFRIVESDDAAQPWNVTIEEVNRQTWDYVKLHEIAGAIDVGLDNPYNLVVSRDGALALPPLSHLRSDQAAVEFFNRCLAGLLLGGVYCEAISVDSLDTGSIIDWKYLRSYRTGQASSNRFHELIRYQQASSMEAIELMYPRTVRFSQLASAMKVGLSVLSCVARLRGDLLLKGVTGIARRDWNSGLSNLWIVIEQIVSHVWDQRIVGQAVIDGAPKSRRDQLSDNRTWTVAVKLEVLHQSGFLDAAALQDLSVARKARNDLAHEGQTPSETSALAALSALRHLLGAVMPEQRIPLFDLNLSDHAISDPFAPREPRAIEPQYWMEIPKLPNELELEQLEAKARLNVPDDGGG</sequence>
<evidence type="ECO:0000313" key="2">
    <source>
        <dbReference type="Proteomes" id="UP000289546"/>
    </source>
</evidence>
<dbReference type="AlphaFoldDB" id="A0A4Q0SH71"/>
<protein>
    <submittedName>
        <fullName evidence="1">Uncharacterized protein</fullName>
    </submittedName>
</protein>
<dbReference type="EMBL" id="LBJQ01000003">
    <property type="protein sequence ID" value="RXH38627.1"/>
    <property type="molecule type" value="Genomic_DNA"/>
</dbReference>
<proteinExistence type="predicted"/>
<comment type="caution">
    <text evidence="1">The sequence shown here is derived from an EMBL/GenBank/DDBJ whole genome shotgun (WGS) entry which is preliminary data.</text>
</comment>
<evidence type="ECO:0000313" key="1">
    <source>
        <dbReference type="EMBL" id="RXH38627.1"/>
    </source>
</evidence>
<accession>A0A4Q0SH71</accession>
<gene>
    <name evidence="1" type="ORF">XH99_00665</name>
</gene>
<organism evidence="1 2">
    <name type="scientific">Bradyrhizobium nanningense</name>
    <dbReference type="NCBI Taxonomy" id="1325118"/>
    <lineage>
        <taxon>Bacteria</taxon>
        <taxon>Pseudomonadati</taxon>
        <taxon>Pseudomonadota</taxon>
        <taxon>Alphaproteobacteria</taxon>
        <taxon>Hyphomicrobiales</taxon>
        <taxon>Nitrobacteraceae</taxon>
        <taxon>Bradyrhizobium</taxon>
    </lineage>
</organism>
<name>A0A4Q0SH71_9BRAD</name>
<reference evidence="1 2" key="1">
    <citation type="submission" date="2015-04" db="EMBL/GenBank/DDBJ databases">
        <title>Comparative genomics of rhizobia nodulating Arachis hypogaea in China.</title>
        <authorList>
            <person name="Li Y."/>
        </authorList>
    </citation>
    <scope>NUCLEOTIDE SEQUENCE [LARGE SCALE GENOMIC DNA]</scope>
    <source>
        <strain evidence="1 2">CCBAU 51757</strain>
    </source>
</reference>